<keyword evidence="2 4" id="KW-0442">Lipid degradation</keyword>
<dbReference type="Pfam" id="PF01734">
    <property type="entry name" value="Patatin"/>
    <property type="match status" value="1"/>
</dbReference>
<feature type="active site" description="Nucleophile" evidence="4">
    <location>
        <position position="63"/>
    </location>
</feature>
<feature type="short sequence motif" description="GXGXXG" evidence="4">
    <location>
        <begin position="34"/>
        <end position="39"/>
    </location>
</feature>
<dbReference type="GO" id="GO:0016042">
    <property type="term" value="P:lipid catabolic process"/>
    <property type="evidence" value="ECO:0007669"/>
    <property type="project" value="UniProtKB-UniRule"/>
</dbReference>
<accession>A0A919AQD2</accession>
<dbReference type="GO" id="GO:0016787">
    <property type="term" value="F:hydrolase activity"/>
    <property type="evidence" value="ECO:0007669"/>
    <property type="project" value="UniProtKB-UniRule"/>
</dbReference>
<dbReference type="Proteomes" id="UP000630923">
    <property type="component" value="Unassembled WGS sequence"/>
</dbReference>
<gene>
    <name evidence="6" type="ORF">GCM10017044_12490</name>
</gene>
<feature type="domain" description="PNPLA" evidence="5">
    <location>
        <begin position="30"/>
        <end position="206"/>
    </location>
</feature>
<evidence type="ECO:0000256" key="3">
    <source>
        <dbReference type="ARBA" id="ARBA00023098"/>
    </source>
</evidence>
<keyword evidence="7" id="KW-1185">Reference proteome</keyword>
<evidence type="ECO:0000256" key="2">
    <source>
        <dbReference type="ARBA" id="ARBA00022963"/>
    </source>
</evidence>
<evidence type="ECO:0000313" key="7">
    <source>
        <dbReference type="Proteomes" id="UP000630923"/>
    </source>
</evidence>
<feature type="short sequence motif" description="GXSXG" evidence="4">
    <location>
        <begin position="61"/>
        <end position="65"/>
    </location>
</feature>
<protein>
    <recommendedName>
        <fullName evidence="5">PNPLA domain-containing protein</fullName>
    </recommendedName>
</protein>
<dbReference type="PANTHER" id="PTHR14226">
    <property type="entry name" value="NEUROPATHY TARGET ESTERASE/SWISS CHEESE D.MELANOGASTER"/>
    <property type="match status" value="1"/>
</dbReference>
<sequence length="296" mass="32842">MASVDTNVTLNRIGGCMQKVFSRETDRLGIALGGGGAKGLAHIPILEVLDDLSIPVHQIAGTSIGAIIGAFYAAGMKAGEIRKILDEILRMEKDIWREMFERRVGVKWYDLIMPNASGPGLLNVDGLLDFLRERIPVERFEDLQIPLTIVASDFWRRSEVVFREGDILTAISASIALSGIFSPVILDGRVLVDGGAVNPVPLDHLEKCSFTIAVNVLGEKSPVGEDIAPGVFEAIFNTYQIMQESIVREKMKHQQPNIYLKPEIRDVRVLEFHKWDSIYRQAEDCVNDLRAALTQS</sequence>
<name>A0A919AQD2_9PROT</name>
<evidence type="ECO:0000256" key="1">
    <source>
        <dbReference type="ARBA" id="ARBA00022801"/>
    </source>
</evidence>
<evidence type="ECO:0000256" key="4">
    <source>
        <dbReference type="PROSITE-ProRule" id="PRU01161"/>
    </source>
</evidence>
<reference evidence="6" key="1">
    <citation type="journal article" date="2014" name="Int. J. Syst. Evol. Microbiol.">
        <title>Complete genome sequence of Corynebacterium casei LMG S-19264T (=DSM 44701T), isolated from a smear-ripened cheese.</title>
        <authorList>
            <consortium name="US DOE Joint Genome Institute (JGI-PGF)"/>
            <person name="Walter F."/>
            <person name="Albersmeier A."/>
            <person name="Kalinowski J."/>
            <person name="Ruckert C."/>
        </authorList>
    </citation>
    <scope>NUCLEOTIDE SEQUENCE</scope>
    <source>
        <strain evidence="6">KCTC 42590</strain>
    </source>
</reference>
<dbReference type="InterPro" id="IPR050301">
    <property type="entry name" value="NTE"/>
</dbReference>
<keyword evidence="3 4" id="KW-0443">Lipid metabolism</keyword>
<reference evidence="6" key="2">
    <citation type="submission" date="2020-09" db="EMBL/GenBank/DDBJ databases">
        <authorList>
            <person name="Sun Q."/>
            <person name="Kim S."/>
        </authorList>
    </citation>
    <scope>NUCLEOTIDE SEQUENCE</scope>
    <source>
        <strain evidence="6">KCTC 42590</strain>
    </source>
</reference>
<evidence type="ECO:0000259" key="5">
    <source>
        <dbReference type="PROSITE" id="PS51635"/>
    </source>
</evidence>
<dbReference type="Gene3D" id="3.40.1090.10">
    <property type="entry name" value="Cytosolic phospholipase A2 catalytic domain"/>
    <property type="match status" value="2"/>
</dbReference>
<dbReference type="PROSITE" id="PS51635">
    <property type="entry name" value="PNPLA"/>
    <property type="match status" value="1"/>
</dbReference>
<dbReference type="SUPFAM" id="SSF52151">
    <property type="entry name" value="FabD/lysophospholipase-like"/>
    <property type="match status" value="1"/>
</dbReference>
<evidence type="ECO:0000313" key="6">
    <source>
        <dbReference type="EMBL" id="GHF19387.1"/>
    </source>
</evidence>
<feature type="active site" description="Proton acceptor" evidence="4">
    <location>
        <position position="193"/>
    </location>
</feature>
<keyword evidence="1 4" id="KW-0378">Hydrolase</keyword>
<dbReference type="AlphaFoldDB" id="A0A919AQD2"/>
<dbReference type="InterPro" id="IPR016035">
    <property type="entry name" value="Acyl_Trfase/lysoPLipase"/>
</dbReference>
<dbReference type="EMBL" id="BNCI01000001">
    <property type="protein sequence ID" value="GHF19387.1"/>
    <property type="molecule type" value="Genomic_DNA"/>
</dbReference>
<feature type="short sequence motif" description="DGA/G" evidence="4">
    <location>
        <begin position="193"/>
        <end position="195"/>
    </location>
</feature>
<organism evidence="6 7">
    <name type="scientific">Kordiimonas sediminis</name>
    <dbReference type="NCBI Taxonomy" id="1735581"/>
    <lineage>
        <taxon>Bacteria</taxon>
        <taxon>Pseudomonadati</taxon>
        <taxon>Pseudomonadota</taxon>
        <taxon>Alphaproteobacteria</taxon>
        <taxon>Kordiimonadales</taxon>
        <taxon>Kordiimonadaceae</taxon>
        <taxon>Kordiimonas</taxon>
    </lineage>
</organism>
<dbReference type="InterPro" id="IPR002641">
    <property type="entry name" value="PNPLA_dom"/>
</dbReference>
<proteinExistence type="predicted"/>
<dbReference type="PANTHER" id="PTHR14226:SF76">
    <property type="entry name" value="NTE FAMILY PROTEIN RSSA"/>
    <property type="match status" value="1"/>
</dbReference>
<comment type="caution">
    <text evidence="6">The sequence shown here is derived from an EMBL/GenBank/DDBJ whole genome shotgun (WGS) entry which is preliminary data.</text>
</comment>